<organism evidence="1 2">
    <name type="scientific">Araneus ventricosus</name>
    <name type="common">Orbweaver spider</name>
    <name type="synonym">Epeira ventricosa</name>
    <dbReference type="NCBI Taxonomy" id="182803"/>
    <lineage>
        <taxon>Eukaryota</taxon>
        <taxon>Metazoa</taxon>
        <taxon>Ecdysozoa</taxon>
        <taxon>Arthropoda</taxon>
        <taxon>Chelicerata</taxon>
        <taxon>Arachnida</taxon>
        <taxon>Araneae</taxon>
        <taxon>Araneomorphae</taxon>
        <taxon>Entelegynae</taxon>
        <taxon>Araneoidea</taxon>
        <taxon>Araneidae</taxon>
        <taxon>Araneus</taxon>
    </lineage>
</organism>
<accession>A0A4Y2LBP6</accession>
<proteinExistence type="predicted"/>
<sequence>MSLWMGSGTAWIKLVNTCSKKIQYSAPVKQDVRAYHVTTKDTCPNDHGRQRRFDFTLFGLSESNYPSHFVRTIETHPAHILGILPRIFNYIQNFY</sequence>
<gene>
    <name evidence="1" type="ORF">AVEN_31171_1</name>
</gene>
<evidence type="ECO:0000313" key="2">
    <source>
        <dbReference type="Proteomes" id="UP000499080"/>
    </source>
</evidence>
<evidence type="ECO:0000313" key="1">
    <source>
        <dbReference type="EMBL" id="GBN11273.1"/>
    </source>
</evidence>
<dbReference type="EMBL" id="BGPR01005557">
    <property type="protein sequence ID" value="GBN11273.1"/>
    <property type="molecule type" value="Genomic_DNA"/>
</dbReference>
<dbReference type="AlphaFoldDB" id="A0A4Y2LBP6"/>
<dbReference type="Proteomes" id="UP000499080">
    <property type="component" value="Unassembled WGS sequence"/>
</dbReference>
<keyword evidence="2" id="KW-1185">Reference proteome</keyword>
<reference evidence="1 2" key="1">
    <citation type="journal article" date="2019" name="Sci. Rep.">
        <title>Orb-weaving spider Araneus ventricosus genome elucidates the spidroin gene catalogue.</title>
        <authorList>
            <person name="Kono N."/>
            <person name="Nakamura H."/>
            <person name="Ohtoshi R."/>
            <person name="Moran D.A.P."/>
            <person name="Shinohara A."/>
            <person name="Yoshida Y."/>
            <person name="Fujiwara M."/>
            <person name="Mori M."/>
            <person name="Tomita M."/>
            <person name="Arakawa K."/>
        </authorList>
    </citation>
    <scope>NUCLEOTIDE SEQUENCE [LARGE SCALE GENOMIC DNA]</scope>
</reference>
<protein>
    <submittedName>
        <fullName evidence="1">Uncharacterized protein</fullName>
    </submittedName>
</protein>
<comment type="caution">
    <text evidence="1">The sequence shown here is derived from an EMBL/GenBank/DDBJ whole genome shotgun (WGS) entry which is preliminary data.</text>
</comment>
<name>A0A4Y2LBP6_ARAVE</name>